<dbReference type="PATRIC" id="fig|861450.3.peg.1482"/>
<dbReference type="EMBL" id="AGCJ01000071">
    <property type="protein sequence ID" value="EHM39254.1"/>
    <property type="molecule type" value="Genomic_DNA"/>
</dbReference>
<evidence type="ECO:0000256" key="8">
    <source>
        <dbReference type="ARBA" id="ARBA00022840"/>
    </source>
</evidence>
<evidence type="ECO:0000256" key="1">
    <source>
        <dbReference type="ARBA" id="ARBA00001946"/>
    </source>
</evidence>
<keyword evidence="7 14" id="KW-0418">Kinase</keyword>
<dbReference type="Pfam" id="PF19279">
    <property type="entry name" value="YegS_C"/>
    <property type="match status" value="1"/>
</dbReference>
<evidence type="ECO:0000259" key="13">
    <source>
        <dbReference type="PROSITE" id="PS50146"/>
    </source>
</evidence>
<evidence type="ECO:0000256" key="2">
    <source>
        <dbReference type="ARBA" id="ARBA00005983"/>
    </source>
</evidence>
<dbReference type="InterPro" id="IPR001206">
    <property type="entry name" value="Diacylglycerol_kinase_cat_dom"/>
</dbReference>
<comment type="similarity">
    <text evidence="2">Belongs to the diacylglycerol/lipid kinase family.</text>
</comment>
<dbReference type="PANTHER" id="PTHR12358">
    <property type="entry name" value="SPHINGOSINE KINASE"/>
    <property type="match status" value="1"/>
</dbReference>
<keyword evidence="9" id="KW-0460">Magnesium</keyword>
<dbReference type="InterPro" id="IPR045540">
    <property type="entry name" value="YegS/DAGK_C"/>
</dbReference>
<keyword evidence="8" id="KW-0067">ATP-binding</keyword>
<evidence type="ECO:0000313" key="15">
    <source>
        <dbReference type="Proteomes" id="UP000005481"/>
    </source>
</evidence>
<feature type="domain" description="DAGKc" evidence="13">
    <location>
        <begin position="1"/>
        <end position="101"/>
    </location>
</feature>
<dbReference type="Gene3D" id="2.60.200.40">
    <property type="match status" value="1"/>
</dbReference>
<name>G9YIW1_9FIRM</name>
<dbReference type="InterPro" id="IPR017438">
    <property type="entry name" value="ATP-NAD_kinase_N"/>
</dbReference>
<accession>G9YIW1</accession>
<dbReference type="SMART" id="SM00046">
    <property type="entry name" value="DAGKc"/>
    <property type="match status" value="1"/>
</dbReference>
<keyword evidence="11" id="KW-0594">Phospholipid biosynthesis</keyword>
<keyword evidence="3" id="KW-0444">Lipid biosynthesis</keyword>
<keyword evidence="12" id="KW-1208">Phospholipid metabolism</keyword>
<dbReference type="AlphaFoldDB" id="G9YIW1"/>
<dbReference type="SUPFAM" id="SSF111331">
    <property type="entry name" value="NAD kinase/diacylglycerol kinase-like"/>
    <property type="match status" value="1"/>
</dbReference>
<dbReference type="STRING" id="861450.HMPREF0080_01605"/>
<proteinExistence type="inferred from homology"/>
<gene>
    <name evidence="14" type="ORF">HMPREF0080_01605</name>
</gene>
<dbReference type="Proteomes" id="UP000005481">
    <property type="component" value="Unassembled WGS sequence"/>
</dbReference>
<dbReference type="NCBIfam" id="TIGR00147">
    <property type="entry name" value="YegS/Rv2252/BmrU family lipid kinase"/>
    <property type="match status" value="1"/>
</dbReference>
<keyword evidence="6" id="KW-0547">Nucleotide-binding</keyword>
<keyword evidence="5" id="KW-0479">Metal-binding</keyword>
<dbReference type="InterPro" id="IPR050187">
    <property type="entry name" value="Lipid_Phosphate_FormReg"/>
</dbReference>
<dbReference type="PROSITE" id="PS50146">
    <property type="entry name" value="DAGK"/>
    <property type="match status" value="1"/>
</dbReference>
<evidence type="ECO:0000256" key="7">
    <source>
        <dbReference type="ARBA" id="ARBA00022777"/>
    </source>
</evidence>
<dbReference type="eggNOG" id="COG1597">
    <property type="taxonomic scope" value="Bacteria"/>
</dbReference>
<dbReference type="InterPro" id="IPR016064">
    <property type="entry name" value="NAD/diacylglycerol_kinase_sf"/>
</dbReference>
<organism evidence="14 15">
    <name type="scientific">Anaeroglobus geminatus F0357</name>
    <dbReference type="NCBI Taxonomy" id="861450"/>
    <lineage>
        <taxon>Bacteria</taxon>
        <taxon>Bacillati</taxon>
        <taxon>Bacillota</taxon>
        <taxon>Negativicutes</taxon>
        <taxon>Veillonellales</taxon>
        <taxon>Veillonellaceae</taxon>
        <taxon>Anaeroglobus</taxon>
    </lineage>
</organism>
<protein>
    <submittedName>
        <fullName evidence="14">Lipid kinase, YegS/Rv2252/BmrU family</fullName>
    </submittedName>
</protein>
<evidence type="ECO:0000256" key="12">
    <source>
        <dbReference type="ARBA" id="ARBA00023264"/>
    </source>
</evidence>
<dbReference type="GO" id="GO:0005524">
    <property type="term" value="F:ATP binding"/>
    <property type="evidence" value="ECO:0007669"/>
    <property type="project" value="UniProtKB-KW"/>
</dbReference>
<dbReference type="GO" id="GO:0008654">
    <property type="term" value="P:phospholipid biosynthetic process"/>
    <property type="evidence" value="ECO:0007669"/>
    <property type="project" value="UniProtKB-KW"/>
</dbReference>
<keyword evidence="10" id="KW-0443">Lipid metabolism</keyword>
<evidence type="ECO:0000256" key="9">
    <source>
        <dbReference type="ARBA" id="ARBA00022842"/>
    </source>
</evidence>
<dbReference type="GO" id="GO:0005886">
    <property type="term" value="C:plasma membrane"/>
    <property type="evidence" value="ECO:0007669"/>
    <property type="project" value="TreeGrafter"/>
</dbReference>
<reference evidence="14 15" key="1">
    <citation type="submission" date="2011-08" db="EMBL/GenBank/DDBJ databases">
        <authorList>
            <person name="Weinstock G."/>
            <person name="Sodergren E."/>
            <person name="Clifton S."/>
            <person name="Fulton L."/>
            <person name="Fulton B."/>
            <person name="Courtney L."/>
            <person name="Fronick C."/>
            <person name="Harrison M."/>
            <person name="Strong C."/>
            <person name="Farmer C."/>
            <person name="Delahaunty K."/>
            <person name="Markovic C."/>
            <person name="Hall O."/>
            <person name="Minx P."/>
            <person name="Tomlinson C."/>
            <person name="Mitreva M."/>
            <person name="Hou S."/>
            <person name="Chen J."/>
            <person name="Wollam A."/>
            <person name="Pepin K.H."/>
            <person name="Johnson M."/>
            <person name="Bhonagiri V."/>
            <person name="Zhang X."/>
            <person name="Suruliraj S."/>
            <person name="Warren W."/>
            <person name="Chinwalla A."/>
            <person name="Mardis E.R."/>
            <person name="Wilson R.K."/>
        </authorList>
    </citation>
    <scope>NUCLEOTIDE SEQUENCE [LARGE SCALE GENOMIC DNA]</scope>
    <source>
        <strain evidence="14 15">F0357</strain>
    </source>
</reference>
<evidence type="ECO:0000256" key="4">
    <source>
        <dbReference type="ARBA" id="ARBA00022679"/>
    </source>
</evidence>
<evidence type="ECO:0000256" key="11">
    <source>
        <dbReference type="ARBA" id="ARBA00023209"/>
    </source>
</evidence>
<evidence type="ECO:0000313" key="14">
    <source>
        <dbReference type="EMBL" id="EHM39254.1"/>
    </source>
</evidence>
<keyword evidence="15" id="KW-1185">Reference proteome</keyword>
<dbReference type="HOGENOM" id="CLU_045532_1_0_9"/>
<dbReference type="GO" id="GO:0046872">
    <property type="term" value="F:metal ion binding"/>
    <property type="evidence" value="ECO:0007669"/>
    <property type="project" value="UniProtKB-KW"/>
</dbReference>
<evidence type="ECO:0000256" key="10">
    <source>
        <dbReference type="ARBA" id="ARBA00023098"/>
    </source>
</evidence>
<comment type="caution">
    <text evidence="14">The sequence shown here is derived from an EMBL/GenBank/DDBJ whole genome shotgun (WGS) entry which is preliminary data.</text>
</comment>
<evidence type="ECO:0000256" key="5">
    <source>
        <dbReference type="ARBA" id="ARBA00022723"/>
    </source>
</evidence>
<dbReference type="Pfam" id="PF00781">
    <property type="entry name" value="DAGK_cat"/>
    <property type="match status" value="1"/>
</dbReference>
<evidence type="ECO:0000256" key="3">
    <source>
        <dbReference type="ARBA" id="ARBA00022516"/>
    </source>
</evidence>
<evidence type="ECO:0000256" key="6">
    <source>
        <dbReference type="ARBA" id="ARBA00022741"/>
    </source>
</evidence>
<dbReference type="Gene3D" id="3.40.50.10330">
    <property type="entry name" value="Probable inorganic polyphosphate/atp-NAD kinase, domain 1"/>
    <property type="match status" value="1"/>
</dbReference>
<dbReference type="InterPro" id="IPR005218">
    <property type="entry name" value="Diacylglycerol/lipid_kinase"/>
</dbReference>
<sequence>MFKVVELRETTKAGDATAWAKEAAEKGYDAVFSMGGDGTLNETVNGLARAGQAVNFGFIPLGTVNDLARALHIPLQPEEAIAALKDSKLVKVDIAKVNDRYFVNTIAAGAMPEAVGNVSIEQKTRLGPMAYFLTGIKALQSRETSLFKIESELGVEVRRSPLIVAMLTNSVGSFNNIAPLAKVDDGTIWLAVFKEFNYLDILKIIPEILAGLPINSEYMTLQQVKKVRISVVDDEKLTTNMDGDKGPDFPLELTVLPSFLTVYVPRKVTSTGFSPVVVPKELFHG</sequence>
<dbReference type="PANTHER" id="PTHR12358:SF106">
    <property type="entry name" value="LIPID KINASE YEGS"/>
    <property type="match status" value="1"/>
</dbReference>
<dbReference type="GO" id="GO:0004143">
    <property type="term" value="F:ATP-dependent diacylglycerol kinase activity"/>
    <property type="evidence" value="ECO:0007669"/>
    <property type="project" value="TreeGrafter"/>
</dbReference>
<keyword evidence="4" id="KW-0808">Transferase</keyword>
<comment type="cofactor">
    <cofactor evidence="1">
        <name>Mg(2+)</name>
        <dbReference type="ChEBI" id="CHEBI:18420"/>
    </cofactor>
</comment>